<keyword evidence="3" id="KW-0614">Plasmid</keyword>
<dbReference type="GO" id="GO:0006260">
    <property type="term" value="P:DNA replication"/>
    <property type="evidence" value="ECO:0007669"/>
    <property type="project" value="UniProtKB-KW"/>
</dbReference>
<evidence type="ECO:0000313" key="3">
    <source>
        <dbReference type="EMBL" id="ABI98038.1"/>
    </source>
</evidence>
<sequence length="489" mass="52582">MSDTKTPPKHLSDAFNAMFSDGGFVASVGSARPKAAQLDNLDATLTPEPKEAVVVTRWRLKHTVSNLLRSDDLDAAVPGVCKCGTAGHEVSAVSLTRKDGKAGVSGVFFCDSPWLCPTCAPRRAAQRAEKVTEVFKAAEAKGGRIVFVTLTVKHGKKDSLADLKSLVMTACRKARQGKPWALAVERFKIAGTLVGPEVTWSEKHGWHFHLHVALVVFTDIDFKAARAAGAAELDKAMRMADAHAAEAGEWLMERYRSYISAAGGRTSRQAQDVTVVWTEADLAEYLAKGSAAWEVSNAGATKQGKEGLTPWDLAARAEGGDAMFAGLFREYAEVMPGTRSCVITKSLADKLGIQPEDDSDNPGVKMLEDEAEVVGTLEPYRWHKVLRRGHAPDVLRVVGAGWDWPAIDDLIAEMLKEKEAGQNVMSVSARELVLRAKTIRDAKGCKSGAALQQALAQFRKEASAKGKAFGEPCLKTAMELLGDGVALAV</sequence>
<evidence type="ECO:0000256" key="1">
    <source>
        <dbReference type="ARBA" id="ARBA00008909"/>
    </source>
</evidence>
<evidence type="ECO:0000256" key="2">
    <source>
        <dbReference type="ARBA" id="ARBA00022705"/>
    </source>
</evidence>
<dbReference type="RefSeq" id="WP_012477875.1">
    <property type="nucleotide sequence ID" value="NC_010917.1"/>
</dbReference>
<proteinExistence type="inferred from homology"/>
<organism evidence="3">
    <name type="scientific">Brucella anthropi</name>
    <name type="common">Ochrobactrum anthropi</name>
    <dbReference type="NCBI Taxonomy" id="529"/>
    <lineage>
        <taxon>Bacteria</taxon>
        <taxon>Pseudomonadati</taxon>
        <taxon>Pseudomonadota</taxon>
        <taxon>Alphaproteobacteria</taxon>
        <taxon>Hyphomicrobiales</taxon>
        <taxon>Brucellaceae</taxon>
        <taxon>Brucella/Ochrobactrum group</taxon>
        <taxon>Brucella</taxon>
    </lineage>
</organism>
<keyword evidence="2" id="KW-0235">DNA replication</keyword>
<reference evidence="3" key="1">
    <citation type="submission" date="2006-08" db="EMBL/GenBank/DDBJ databases">
        <title>Sequence analysis of a plasmid pW240 from Ochrobactrum anthropi W24 (CGMCC 1649).</title>
        <authorList>
            <person name="Wang L."/>
            <person name="Xia M."/>
            <person name="Qiao L."/>
            <person name="Sha S."/>
            <person name="Yang X."/>
        </authorList>
    </citation>
    <scope>NUCLEOTIDE SEQUENCE</scope>
    <source>
        <strain evidence="3">W24</strain>
        <plasmid evidence="3">pW240</plasmid>
    </source>
</reference>
<name>Q003I8_BRUAN</name>
<dbReference type="Pfam" id="PF01446">
    <property type="entry name" value="Rep_1"/>
    <property type="match status" value="1"/>
</dbReference>
<dbReference type="AlphaFoldDB" id="Q003I8"/>
<dbReference type="GO" id="GO:0003677">
    <property type="term" value="F:DNA binding"/>
    <property type="evidence" value="ECO:0007669"/>
    <property type="project" value="InterPro"/>
</dbReference>
<comment type="similarity">
    <text evidence="1">Belongs to the Gram-positive plasmids replication protein type 1 family.</text>
</comment>
<geneLocation type="plasmid" evidence="3">
    <name>pW240</name>
</geneLocation>
<protein>
    <submittedName>
        <fullName evidence="3">Rep protein</fullName>
    </submittedName>
</protein>
<accession>Q003I8</accession>
<dbReference type="EMBL" id="DQ979387">
    <property type="protein sequence ID" value="ABI98038.1"/>
    <property type="molecule type" value="Genomic_DNA"/>
</dbReference>
<dbReference type="InterPro" id="IPR000989">
    <property type="entry name" value="Rep"/>
</dbReference>